<dbReference type="RefSeq" id="WP_085600184.1">
    <property type="nucleotide sequence ID" value="NZ_QANO01000091.1"/>
</dbReference>
<proteinExistence type="predicted"/>
<dbReference type="InterPro" id="IPR038186">
    <property type="entry name" value="CHAD_dom_sf"/>
</dbReference>
<dbReference type="Pfam" id="PF05235">
    <property type="entry name" value="CHAD"/>
    <property type="match status" value="1"/>
</dbReference>
<dbReference type="SMART" id="SM00880">
    <property type="entry name" value="CHAD"/>
    <property type="match status" value="1"/>
</dbReference>
<gene>
    <name evidence="2" type="ORF">DBB42_07125</name>
</gene>
<dbReference type="Proteomes" id="UP000244874">
    <property type="component" value="Unassembled WGS sequence"/>
</dbReference>
<reference evidence="2 3" key="1">
    <citation type="submission" date="2018-04" db="EMBL/GenBank/DDBJ databases">
        <authorList>
            <person name="Go L.Y."/>
            <person name="Mitchell J.A."/>
        </authorList>
    </citation>
    <scope>NUCLEOTIDE SEQUENCE [LARGE SCALE GENOMIC DNA]</scope>
    <source>
        <strain evidence="2 3">KCJK7865</strain>
    </source>
</reference>
<evidence type="ECO:0000313" key="3">
    <source>
        <dbReference type="Proteomes" id="UP000244874"/>
    </source>
</evidence>
<dbReference type="EMBL" id="QANO01000091">
    <property type="protein sequence ID" value="PTU52872.1"/>
    <property type="molecule type" value="Genomic_DNA"/>
</dbReference>
<evidence type="ECO:0000259" key="1">
    <source>
        <dbReference type="PROSITE" id="PS51708"/>
    </source>
</evidence>
<name>A0A2R7UN37_PSEDL</name>
<accession>A0A2R7UN37</accession>
<sequence length="259" mass="29485">MSAMLDHVVAQIVALQVRLLACRERLAADTDSEALHDLRTTLRRLRSLLRPLRGLPGVEQLEAAAKSLGTLTTPLRDREVLAAELIGRGFAEAGQRRLEGRDRTFASVAASPQLTRVLAIVDAFPLFLRAADREGLVKALEKRIDKRLVKQWRKLHKALQDPAHDRHRLRLLIKRARYGDEAYPQLDHAGKQLRRLLKQAQGDLGDWHDRLQWLLQARDHADLALCKAAWEEELHEAERHSDVTLDALQQALARRKPEK</sequence>
<comment type="caution">
    <text evidence="2">The sequence shown here is derived from an EMBL/GenBank/DDBJ whole genome shotgun (WGS) entry which is preliminary data.</text>
</comment>
<evidence type="ECO:0000313" key="2">
    <source>
        <dbReference type="EMBL" id="PTU52872.1"/>
    </source>
</evidence>
<protein>
    <submittedName>
        <fullName evidence="2">CHAD domain-containing protein</fullName>
    </submittedName>
</protein>
<dbReference type="Gene3D" id="1.40.20.10">
    <property type="entry name" value="CHAD domain"/>
    <property type="match status" value="1"/>
</dbReference>
<organism evidence="2 3">
    <name type="scientific">Pseudomonas plecoglossicida</name>
    <dbReference type="NCBI Taxonomy" id="70775"/>
    <lineage>
        <taxon>Bacteria</taxon>
        <taxon>Pseudomonadati</taxon>
        <taxon>Pseudomonadota</taxon>
        <taxon>Gammaproteobacteria</taxon>
        <taxon>Pseudomonadales</taxon>
        <taxon>Pseudomonadaceae</taxon>
        <taxon>Pseudomonas</taxon>
    </lineage>
</organism>
<dbReference type="PROSITE" id="PS51708">
    <property type="entry name" value="CHAD"/>
    <property type="match status" value="1"/>
</dbReference>
<dbReference type="InterPro" id="IPR007899">
    <property type="entry name" value="CHAD_dom"/>
</dbReference>
<dbReference type="AlphaFoldDB" id="A0A2R7UN37"/>
<dbReference type="PANTHER" id="PTHR39339">
    <property type="entry name" value="SLR1444 PROTEIN"/>
    <property type="match status" value="1"/>
</dbReference>
<feature type="domain" description="CHAD" evidence="1">
    <location>
        <begin position="1"/>
        <end position="257"/>
    </location>
</feature>
<dbReference type="PANTHER" id="PTHR39339:SF1">
    <property type="entry name" value="CHAD DOMAIN-CONTAINING PROTEIN"/>
    <property type="match status" value="1"/>
</dbReference>